<evidence type="ECO:0000259" key="1">
    <source>
        <dbReference type="Pfam" id="PF12146"/>
    </source>
</evidence>
<dbReference type="RefSeq" id="XP_032818367.1">
    <property type="nucleotide sequence ID" value="XM_032962476.1"/>
</dbReference>
<dbReference type="Proteomes" id="UP001318040">
    <property type="component" value="Chromosome 29"/>
</dbReference>
<accession>A0AAJ7TI99</accession>
<proteinExistence type="predicted"/>
<gene>
    <name evidence="3" type="primary">LOC116947070</name>
</gene>
<dbReference type="GO" id="GO:0047372">
    <property type="term" value="F:monoacylglycerol lipase activity"/>
    <property type="evidence" value="ECO:0007669"/>
    <property type="project" value="TreeGrafter"/>
</dbReference>
<dbReference type="GO" id="GO:0004622">
    <property type="term" value="F:phosphatidylcholine lysophospholipase activity"/>
    <property type="evidence" value="ECO:0007669"/>
    <property type="project" value="TreeGrafter"/>
</dbReference>
<dbReference type="InterPro" id="IPR022742">
    <property type="entry name" value="Hydrolase_4"/>
</dbReference>
<dbReference type="InterPro" id="IPR029058">
    <property type="entry name" value="AB_hydrolase_fold"/>
</dbReference>
<dbReference type="AlphaFoldDB" id="A0AAJ7TI99"/>
<dbReference type="GO" id="GO:0052651">
    <property type="term" value="P:monoacylglycerol catabolic process"/>
    <property type="evidence" value="ECO:0007669"/>
    <property type="project" value="TreeGrafter"/>
</dbReference>
<dbReference type="Pfam" id="PF12146">
    <property type="entry name" value="Hydrolase_4"/>
    <property type="match status" value="1"/>
</dbReference>
<keyword evidence="2" id="KW-1185">Reference proteome</keyword>
<evidence type="ECO:0000313" key="3">
    <source>
        <dbReference type="RefSeq" id="XP_032818367.1"/>
    </source>
</evidence>
<protein>
    <submittedName>
        <fullName evidence="3">Lysophosphatidylserine lipase ABHD12-like isoform X2</fullName>
    </submittedName>
</protein>
<sequence>MTRRTQVMKHARRCFLFILGFYVLVPFIVKLFPTIAMKLVFNNFVRVPTTEQLVDPETHFGLNHTRNFYIQPESGVTLGVWHTVPASLGQQARGKDSGWYEDSLGSGRPIILYLHGNAASRAGAYRVQLYKVISALDYHIVAVDYRGWGDSVGSPSEVAITEDAFTTYKWIVARSQKSPLFVWGHSLGSGVATNLAVQINKEGGQLDGLVLESPFTNLRDEIRNHPMSLIYRFFPAFDWFFVKPLEDNGIRFAIDEKLVHVTSRLLLLHSRDDPVVPYHMGLKLYLLMIVARPHHSDTVRFASFPAACGYRHQHIWRDPRLPAIVRSFVENSKESNGLEWRRAKGADFAWTPPPCGGPGV</sequence>
<dbReference type="GO" id="GO:0006660">
    <property type="term" value="P:phosphatidylserine catabolic process"/>
    <property type="evidence" value="ECO:0007669"/>
    <property type="project" value="TreeGrafter"/>
</dbReference>
<dbReference type="Gene3D" id="3.40.50.1820">
    <property type="entry name" value="alpha/beta hydrolase"/>
    <property type="match status" value="1"/>
</dbReference>
<dbReference type="PANTHER" id="PTHR12277:SF194">
    <property type="entry name" value="FI04476P"/>
    <property type="match status" value="1"/>
</dbReference>
<feature type="domain" description="Serine aminopeptidase S33" evidence="1">
    <location>
        <begin position="108"/>
        <end position="229"/>
    </location>
</feature>
<name>A0AAJ7TI99_PETMA</name>
<organism evidence="2 3">
    <name type="scientific">Petromyzon marinus</name>
    <name type="common">Sea lamprey</name>
    <dbReference type="NCBI Taxonomy" id="7757"/>
    <lineage>
        <taxon>Eukaryota</taxon>
        <taxon>Metazoa</taxon>
        <taxon>Chordata</taxon>
        <taxon>Craniata</taxon>
        <taxon>Vertebrata</taxon>
        <taxon>Cyclostomata</taxon>
        <taxon>Hyperoartia</taxon>
        <taxon>Petromyzontiformes</taxon>
        <taxon>Petromyzontidae</taxon>
        <taxon>Petromyzon</taxon>
    </lineage>
</organism>
<dbReference type="PANTHER" id="PTHR12277">
    <property type="entry name" value="ALPHA/BETA HYDROLASE DOMAIN-CONTAINING PROTEIN"/>
    <property type="match status" value="1"/>
</dbReference>
<dbReference type="SUPFAM" id="SSF53474">
    <property type="entry name" value="alpha/beta-Hydrolases"/>
    <property type="match status" value="1"/>
</dbReference>
<evidence type="ECO:0000313" key="2">
    <source>
        <dbReference type="Proteomes" id="UP001318040"/>
    </source>
</evidence>
<reference evidence="3" key="1">
    <citation type="submission" date="2025-08" db="UniProtKB">
        <authorList>
            <consortium name="RefSeq"/>
        </authorList>
    </citation>
    <scope>IDENTIFICATION</scope>
    <source>
        <tissue evidence="3">Sperm</tissue>
    </source>
</reference>
<dbReference type="GO" id="GO:0005789">
    <property type="term" value="C:endoplasmic reticulum membrane"/>
    <property type="evidence" value="ECO:0007669"/>
    <property type="project" value="TreeGrafter"/>
</dbReference>
<dbReference type="GeneID" id="116947070"/>